<dbReference type="EMBL" id="LVLJ01002295">
    <property type="protein sequence ID" value="OAE25722.1"/>
    <property type="molecule type" value="Genomic_DNA"/>
</dbReference>
<accession>A0A176VZS2</accession>
<dbReference type="Proteomes" id="UP000077202">
    <property type="component" value="Unassembled WGS sequence"/>
</dbReference>
<reference evidence="1" key="1">
    <citation type="submission" date="2016-03" db="EMBL/GenBank/DDBJ databases">
        <title>Mechanisms controlling the formation of the plant cell surface in tip-growing cells are functionally conserved among land plants.</title>
        <authorList>
            <person name="Honkanen S."/>
            <person name="Jones V.A."/>
            <person name="Morieri G."/>
            <person name="Champion C."/>
            <person name="Hetherington A.J."/>
            <person name="Kelly S."/>
            <person name="Saint-Marcoux D."/>
            <person name="Proust H."/>
            <person name="Prescott H."/>
            <person name="Dolan L."/>
        </authorList>
    </citation>
    <scope>NUCLEOTIDE SEQUENCE [LARGE SCALE GENOMIC DNA]</scope>
    <source>
        <tissue evidence="1">Whole gametophyte</tissue>
    </source>
</reference>
<sequence>MGLGGWISRPGLGQREGKDCQGFRQYGGGVGWAQSSSSSSSSSSRQQQQQLVHCPVTFNAAAAASSLESGGQGYGQDGLRRSAPKFGALAWPDAMLCSAVECNASCFTVLVAVFRRVVVVVKEERCDGQAGRTGRPRVSDDTTAYNATVVAEIGGQRICKYVNYCRLCVLDSRLDTMNSLAIDT</sequence>
<name>A0A176VZS2_MARPO</name>
<keyword evidence="2" id="KW-1185">Reference proteome</keyword>
<dbReference type="AlphaFoldDB" id="A0A176VZS2"/>
<evidence type="ECO:0000313" key="1">
    <source>
        <dbReference type="EMBL" id="OAE25722.1"/>
    </source>
</evidence>
<protein>
    <submittedName>
        <fullName evidence="1">Uncharacterized protein</fullName>
    </submittedName>
</protein>
<proteinExistence type="predicted"/>
<comment type="caution">
    <text evidence="1">The sequence shown here is derived from an EMBL/GenBank/DDBJ whole genome shotgun (WGS) entry which is preliminary data.</text>
</comment>
<evidence type="ECO:0000313" key="2">
    <source>
        <dbReference type="Proteomes" id="UP000077202"/>
    </source>
</evidence>
<organism evidence="1 2">
    <name type="scientific">Marchantia polymorpha subsp. ruderalis</name>
    <dbReference type="NCBI Taxonomy" id="1480154"/>
    <lineage>
        <taxon>Eukaryota</taxon>
        <taxon>Viridiplantae</taxon>
        <taxon>Streptophyta</taxon>
        <taxon>Embryophyta</taxon>
        <taxon>Marchantiophyta</taxon>
        <taxon>Marchantiopsida</taxon>
        <taxon>Marchantiidae</taxon>
        <taxon>Marchantiales</taxon>
        <taxon>Marchantiaceae</taxon>
        <taxon>Marchantia</taxon>
    </lineage>
</organism>
<gene>
    <name evidence="1" type="ORF">AXG93_4368s1820</name>
</gene>